<comment type="caution">
    <text evidence="1">The sequence shown here is derived from an EMBL/GenBank/DDBJ whole genome shotgun (WGS) entry which is preliminary data.</text>
</comment>
<dbReference type="Proteomes" id="UP001596507">
    <property type="component" value="Unassembled WGS sequence"/>
</dbReference>
<reference evidence="2" key="1">
    <citation type="journal article" date="2019" name="Int. J. Syst. Evol. Microbiol.">
        <title>The Global Catalogue of Microorganisms (GCM) 10K type strain sequencing project: providing services to taxonomists for standard genome sequencing and annotation.</title>
        <authorList>
            <consortium name="The Broad Institute Genomics Platform"/>
            <consortium name="The Broad Institute Genome Sequencing Center for Infectious Disease"/>
            <person name="Wu L."/>
            <person name="Ma J."/>
        </authorList>
    </citation>
    <scope>NUCLEOTIDE SEQUENCE [LARGE SCALE GENOMIC DNA]</scope>
    <source>
        <strain evidence="2">CGMCC 1.15772</strain>
    </source>
</reference>
<sequence>MASIALSAPRSAQLTSADRLLLTASRRLKRLALARIAHRRAAIAAASVAAASVDRRRDALAAGHVGLLPR</sequence>
<accession>A0ABW2HC84</accession>
<dbReference type="RefSeq" id="WP_262873729.1">
    <property type="nucleotide sequence ID" value="NZ_BAABKW010000002.1"/>
</dbReference>
<name>A0ABW2HC84_9MICO</name>
<dbReference type="EMBL" id="JBHTBE010000001">
    <property type="protein sequence ID" value="MFC7268857.1"/>
    <property type="molecule type" value="Genomic_DNA"/>
</dbReference>
<evidence type="ECO:0000313" key="1">
    <source>
        <dbReference type="EMBL" id="MFC7268857.1"/>
    </source>
</evidence>
<organism evidence="1 2">
    <name type="scientific">Microbacterium fluvii</name>
    <dbReference type="NCBI Taxonomy" id="415215"/>
    <lineage>
        <taxon>Bacteria</taxon>
        <taxon>Bacillati</taxon>
        <taxon>Actinomycetota</taxon>
        <taxon>Actinomycetes</taxon>
        <taxon>Micrococcales</taxon>
        <taxon>Microbacteriaceae</taxon>
        <taxon>Microbacterium</taxon>
    </lineage>
</organism>
<protein>
    <submittedName>
        <fullName evidence="1">Uncharacterized protein</fullName>
    </submittedName>
</protein>
<keyword evidence="2" id="KW-1185">Reference proteome</keyword>
<evidence type="ECO:0000313" key="2">
    <source>
        <dbReference type="Proteomes" id="UP001596507"/>
    </source>
</evidence>
<gene>
    <name evidence="1" type="ORF">ACFQRL_07800</name>
</gene>
<proteinExistence type="predicted"/>